<evidence type="ECO:0000313" key="2">
    <source>
        <dbReference type="EMBL" id="NNA44356.1"/>
    </source>
</evidence>
<dbReference type="Pfam" id="PF15643">
    <property type="entry name" value="Tox-PL-2"/>
    <property type="match status" value="1"/>
</dbReference>
<name>A0A7Y1LDY8_9PSED</name>
<protein>
    <recommendedName>
        <fullName evidence="1">Tox-PL-2 domain-containing protein</fullName>
    </recommendedName>
</protein>
<dbReference type="AlphaFoldDB" id="A0A7Y1LDY8"/>
<gene>
    <name evidence="2" type="ORF">HBO18_09465</name>
</gene>
<dbReference type="RefSeq" id="WP_169855636.1">
    <property type="nucleotide sequence ID" value="NZ_JAAQYK010000003.1"/>
</dbReference>
<comment type="caution">
    <text evidence="2">The sequence shown here is derived from an EMBL/GenBank/DDBJ whole genome shotgun (WGS) entry which is preliminary data.</text>
</comment>
<evidence type="ECO:0000313" key="3">
    <source>
        <dbReference type="Proteomes" id="UP000583279"/>
    </source>
</evidence>
<accession>A0A7Y1LDY8</accession>
<reference evidence="2 3" key="1">
    <citation type="journal article" date="2020" name="Front. Microbiol.">
        <title>Genetic Organization of the aprX-lipA2 Operon Affects the Proteolytic Potential of Pseudomonas Species in Milk.</title>
        <authorList>
            <person name="Maier C."/>
            <person name="Huptas C."/>
            <person name="von Neubeck M."/>
            <person name="Scherer S."/>
            <person name="Wenning M."/>
            <person name="Lucking G."/>
        </authorList>
    </citation>
    <scope>NUCLEOTIDE SEQUENCE [LARGE SCALE GENOMIC DNA]</scope>
    <source>
        <strain evidence="2 3">WS 4997</strain>
    </source>
</reference>
<sequence length="125" mass="13886">MENICNEYGQFKCVECADAVWQECEALGLAAEYLKIDTPGERGNEKPLKLNWGLYGTLTDVTLASWMKTDRIDRSVSEATLHYGVDVNGVVYDNVFPCGIARSAWENIFCSLLELNVGVVKSTGR</sequence>
<dbReference type="EMBL" id="JAAQYK010000003">
    <property type="protein sequence ID" value="NNA44356.1"/>
    <property type="molecule type" value="Genomic_DNA"/>
</dbReference>
<proteinExistence type="predicted"/>
<dbReference type="Proteomes" id="UP000583279">
    <property type="component" value="Unassembled WGS sequence"/>
</dbReference>
<feature type="domain" description="Tox-PL-2" evidence="1">
    <location>
        <begin position="2"/>
        <end position="106"/>
    </location>
</feature>
<dbReference type="InterPro" id="IPR028910">
    <property type="entry name" value="Tox-PL-2_dom"/>
</dbReference>
<evidence type="ECO:0000259" key="1">
    <source>
        <dbReference type="Pfam" id="PF15643"/>
    </source>
</evidence>
<organism evidence="2 3">
    <name type="scientific">Pseudomonas lactis</name>
    <dbReference type="NCBI Taxonomy" id="1615674"/>
    <lineage>
        <taxon>Bacteria</taxon>
        <taxon>Pseudomonadati</taxon>
        <taxon>Pseudomonadota</taxon>
        <taxon>Gammaproteobacteria</taxon>
        <taxon>Pseudomonadales</taxon>
        <taxon>Pseudomonadaceae</taxon>
        <taxon>Pseudomonas</taxon>
    </lineage>
</organism>